<dbReference type="InterPro" id="IPR022190">
    <property type="entry name" value="DUF3716"/>
</dbReference>
<feature type="region of interest" description="Disordered" evidence="1">
    <location>
        <begin position="1"/>
        <end position="44"/>
    </location>
</feature>
<organism evidence="2 3">
    <name type="scientific">Cadophora malorum</name>
    <dbReference type="NCBI Taxonomy" id="108018"/>
    <lineage>
        <taxon>Eukaryota</taxon>
        <taxon>Fungi</taxon>
        <taxon>Dikarya</taxon>
        <taxon>Ascomycota</taxon>
        <taxon>Pezizomycotina</taxon>
        <taxon>Leotiomycetes</taxon>
        <taxon>Helotiales</taxon>
        <taxon>Ploettnerulaceae</taxon>
        <taxon>Cadophora</taxon>
    </lineage>
</organism>
<dbReference type="AlphaFoldDB" id="A0A8H7T9I8"/>
<keyword evidence="3" id="KW-1185">Reference proteome</keyword>
<evidence type="ECO:0000313" key="3">
    <source>
        <dbReference type="Proteomes" id="UP000664132"/>
    </source>
</evidence>
<dbReference type="EMBL" id="JAFJYH010000241">
    <property type="protein sequence ID" value="KAG4414965.1"/>
    <property type="molecule type" value="Genomic_DNA"/>
</dbReference>
<dbReference type="Proteomes" id="UP000664132">
    <property type="component" value="Unassembled WGS sequence"/>
</dbReference>
<accession>A0A8H7T9I8</accession>
<name>A0A8H7T9I8_9HELO</name>
<feature type="compositionally biased region" description="Basic and acidic residues" evidence="1">
    <location>
        <begin position="220"/>
        <end position="263"/>
    </location>
</feature>
<reference evidence="2" key="1">
    <citation type="submission" date="2021-02" db="EMBL/GenBank/DDBJ databases">
        <title>Genome sequence Cadophora malorum strain M34.</title>
        <authorList>
            <person name="Stefanovic E."/>
            <person name="Vu D."/>
            <person name="Scully C."/>
            <person name="Dijksterhuis J."/>
            <person name="Roader J."/>
            <person name="Houbraken J."/>
        </authorList>
    </citation>
    <scope>NUCLEOTIDE SEQUENCE</scope>
    <source>
        <strain evidence="2">M34</strain>
    </source>
</reference>
<dbReference type="Pfam" id="PF12511">
    <property type="entry name" value="DUF3716"/>
    <property type="match status" value="1"/>
</dbReference>
<feature type="region of interest" description="Disordered" evidence="1">
    <location>
        <begin position="177"/>
        <end position="263"/>
    </location>
</feature>
<dbReference type="OrthoDB" id="4516700at2759"/>
<proteinExistence type="predicted"/>
<gene>
    <name evidence="2" type="ORF">IFR04_011893</name>
</gene>
<feature type="compositionally biased region" description="Gly residues" evidence="1">
    <location>
        <begin position="15"/>
        <end position="29"/>
    </location>
</feature>
<sequence>MAEIDFTPGSSTSGFLGGGKGDGGGGGGGRRPDKKKDATKGHYAEGKASVRRELMTIKYAERLRRNNYWVKYILEHPGDYPTRRTLSLRASRGLPFDKHESYGDAAVLTVKGEVLGNGERCTNCGVDDRRNTGTFQSCVAFRKGQTYPDLGQGQTPFNGACSNCVWGGQASTCSLREGGATIPPRKRPATAASVADVTQAGPSAAPQQLSSVPAVNESDNNIKTEQADIVKVEDSAVEEESKGDGDVNKGSDSDPEIKKEDEN</sequence>
<feature type="compositionally biased region" description="Polar residues" evidence="1">
    <location>
        <begin position="205"/>
        <end position="219"/>
    </location>
</feature>
<feature type="compositionally biased region" description="Basic and acidic residues" evidence="1">
    <location>
        <begin position="30"/>
        <end position="44"/>
    </location>
</feature>
<evidence type="ECO:0000313" key="2">
    <source>
        <dbReference type="EMBL" id="KAG4414965.1"/>
    </source>
</evidence>
<comment type="caution">
    <text evidence="2">The sequence shown here is derived from an EMBL/GenBank/DDBJ whole genome shotgun (WGS) entry which is preliminary data.</text>
</comment>
<protein>
    <submittedName>
        <fullName evidence="2">Uncharacterized protein</fullName>
    </submittedName>
</protein>
<evidence type="ECO:0000256" key="1">
    <source>
        <dbReference type="SAM" id="MobiDB-lite"/>
    </source>
</evidence>